<organism evidence="3 4">
    <name type="scientific">Planoprotostelium fungivorum</name>
    <dbReference type="NCBI Taxonomy" id="1890364"/>
    <lineage>
        <taxon>Eukaryota</taxon>
        <taxon>Amoebozoa</taxon>
        <taxon>Evosea</taxon>
        <taxon>Variosea</taxon>
        <taxon>Cavosteliida</taxon>
        <taxon>Cavosteliaceae</taxon>
        <taxon>Planoprotostelium</taxon>
    </lineage>
</organism>
<evidence type="ECO:0000256" key="2">
    <source>
        <dbReference type="SAM" id="MobiDB-lite"/>
    </source>
</evidence>
<comment type="caution">
    <text evidence="3">The sequence shown here is derived from an EMBL/GenBank/DDBJ whole genome shotgun (WGS) entry which is preliminary data.</text>
</comment>
<feature type="region of interest" description="Disordered" evidence="2">
    <location>
        <begin position="71"/>
        <end position="135"/>
    </location>
</feature>
<feature type="coiled-coil region" evidence="1">
    <location>
        <begin position="333"/>
        <end position="404"/>
    </location>
</feature>
<dbReference type="PANTHER" id="PTHR22028">
    <property type="entry name" value="SFI1 SPINDLE BODY DOMAIN-CONTAINING PROTEIN-RELATED"/>
    <property type="match status" value="1"/>
</dbReference>
<proteinExistence type="predicted"/>
<dbReference type="GO" id="GO:0019902">
    <property type="term" value="F:phosphatase binding"/>
    <property type="evidence" value="ECO:0007669"/>
    <property type="project" value="TreeGrafter"/>
</dbReference>
<protein>
    <submittedName>
        <fullName evidence="3">Uncharacterized protein</fullName>
    </submittedName>
</protein>
<evidence type="ECO:0000313" key="3">
    <source>
        <dbReference type="EMBL" id="PRP88516.1"/>
    </source>
</evidence>
<dbReference type="PANTHER" id="PTHR22028:SF9">
    <property type="entry name" value="SFI1 SPINDLE BODY DOMAIN-CONTAINING PROTEIN"/>
    <property type="match status" value="1"/>
</dbReference>
<gene>
    <name evidence="3" type="ORF">PROFUN_03233</name>
</gene>
<feature type="compositionally biased region" description="Basic and acidic residues" evidence="2">
    <location>
        <begin position="88"/>
        <end position="135"/>
    </location>
</feature>
<dbReference type="InParanoid" id="A0A2P6NX59"/>
<reference evidence="3 4" key="1">
    <citation type="journal article" date="2018" name="Genome Biol. Evol.">
        <title>Multiple Roots of Fruiting Body Formation in Amoebozoa.</title>
        <authorList>
            <person name="Hillmann F."/>
            <person name="Forbes G."/>
            <person name="Novohradska S."/>
            <person name="Ferling I."/>
            <person name="Riege K."/>
            <person name="Groth M."/>
            <person name="Westermann M."/>
            <person name="Marz M."/>
            <person name="Spaller T."/>
            <person name="Winckler T."/>
            <person name="Schaap P."/>
            <person name="Glockner G."/>
        </authorList>
    </citation>
    <scope>NUCLEOTIDE SEQUENCE [LARGE SCALE GENOMIC DNA]</scope>
    <source>
        <strain evidence="3 4">Jena</strain>
    </source>
</reference>
<evidence type="ECO:0000313" key="4">
    <source>
        <dbReference type="Proteomes" id="UP000241769"/>
    </source>
</evidence>
<dbReference type="InterPro" id="IPR052270">
    <property type="entry name" value="CACF_protein"/>
</dbReference>
<name>A0A2P6NX59_9EUKA</name>
<keyword evidence="1" id="KW-0175">Coiled coil</keyword>
<dbReference type="Proteomes" id="UP000241769">
    <property type="component" value="Unassembled WGS sequence"/>
</dbReference>
<evidence type="ECO:0000256" key="1">
    <source>
        <dbReference type="SAM" id="Coils"/>
    </source>
</evidence>
<accession>A0A2P6NX59</accession>
<feature type="compositionally biased region" description="Polar residues" evidence="2">
    <location>
        <begin position="469"/>
        <end position="485"/>
    </location>
</feature>
<keyword evidence="4" id="KW-1185">Reference proteome</keyword>
<dbReference type="EMBL" id="MDYQ01000010">
    <property type="protein sequence ID" value="PRP88516.1"/>
    <property type="molecule type" value="Genomic_DNA"/>
</dbReference>
<feature type="region of interest" description="Disordered" evidence="2">
    <location>
        <begin position="463"/>
        <end position="496"/>
    </location>
</feature>
<sequence>MIALLSTTVQTSLVFVLLKFGVSISRRVVTILLSSMLYHKVYRYKSDQTVLFKCALNTQIDIKWLQGDKHNIQGPPTCPHQPVPLNSRRQEESQRRRDDLEKIRQFNAKERERAKKHWRETQAKREEQKQKEAEERRITEALQNRKEGKEKAVGQFRDFLRKQRIERADRAKEQSCYIPPLGSPPIEIMEEYRPVQHNTQYTFEPYQQHSKTIQSLVSPSALPLGYRLSAIAQPMSERIIDRDKRNLEQIERSRKMRAMMETRDEREEEYRRLAVENIQVQHQLSERRASDIMYTHRSNKPDPMSMTMGPLHERKKDVENRLSHEEMRLLESLKQLELAGHSQRNKISNLLNEQVEEQRCLMEKQVEDARMRTELIAKKEAARAKEEEERKKQEEARYRTQIEVKHSTAQDQKGAVQSRIRNRNHQINIPKPVHSKDPPRKERKKWERSAVFVPQPMETISFFPEEENSQPSQTIPKPNNWQKTQSTEREQADCSLETENPRVQNGIIYIDPKIDQTQLCMDRQIGRRVAPQGEDLKTANLKYTLDDLYMKEEMRVVDHAPVQPLGLSELIASLSTPKIMRSKSVNRETINPSIFQVEQLSSSQDLDISMDSDAPIRLRRDMTPVSTLSMIGSMNRNLFEEMLASGNSSMMAKRMVVITGIEGSHHRLKQYCTIELERSRNAFDNGKERGATVQKWMNALLFWERSVARTHLYQYREMQMEMAREKHRISTLRRTFKQVQLYTMMRGRRRYRTLVIDRFSRSKLVERLFSAWRAYTKRSLRVPILTPVQTRLIFRWMNGSLDVNMHSLDIHAQHPSDVIERWKPTRVRRLSSAVSELNEWTLYQVMTAWIDRVRRRLDMQNRIQERLIADYFHRLHTDIDKSEDKYNNKQATARWRAACIAKRDERQKIQRIESIMNCDATKRAWQVWHSSYRMTQLFLEKWRMYVSLCRRKRDDLHRAKSRDELNLKKRLFKEWRRYASKKQLGVMADEILEMRRREKRISVWRTWVDATRTRASLRALVQLRKRNALSRSFDIWRTYTKTQIVRQEWMERVNPAQFISIQHMFHSWCMITNRKKRHREIEQSAIEERRASEMRRVLESWRWAVEEVKQRERTTEHLVAWRLVAQRRIRQEELVKRCREEKDEKRMLDVIRVWKAYAIQKAQRRLYNHRAALFMNSANAKKVERYLTTWRMYTLKEQKLRRTGEAIEKKRERKVMEEAFSGWRDCTDTQSRRVAEFYQKCGEALERWNKYSVGMRQMKIADEFYTRRCRESVLMRWRYTTHERRAEEMKRVLADTFYSRKSRSRVIHHWKQMITSSRRKELLGERHAEEKRRTFMKRIIIEWSNEARRRTDERNKMKTVRIFFCRKLVRRCLRGWMGVCEGKRESELMVTRFQTTSLYIRAGHCFRAWRHRARFSQLQSQAMWAMREQRERRIKEDCLRGWVHLLNRSKQRDELHRIALSYRERSLVSSSFAIWFKSFHIREYHRRCIERCRQSQRLHLQRMAFEGWKRFCHAQENRRRALAFFCSIKIPKMFTQWRNVTRDIVEQNRKMEQMRERWRLIHLSHWMNIWHQRVQQTRLASQNEERAIAFYYQILKKISLKLSQLREHKYREQKAIIHYEKKETEKAWLMLKKWKLQIDQDNEKADRTRIKIEGLLAIVHHRKLCEAFQQWMRYRREAAEGRRRNNEAMHRRNREAMRLKLCRWKLYCAIRISERRTLSMALSAWRHALQVQLWEDKRMRDRASDILLLWNHLALQRKALRLSCFQVCMNNTNGIDGSKRWREFIASRRDEYQRMVHITQYMDAQKKSRILEAWRLHVSSATALRRAMSFKSQKPVDKGAIRVHINHRTNDHNPRSHLFGEQYTTEASSIFTTRGSESTPRAEG</sequence>